<evidence type="ECO:0000256" key="6">
    <source>
        <dbReference type="HAMAP-Rule" id="MF_00020"/>
    </source>
</evidence>
<keyword evidence="6" id="KW-0479">Metal-binding</keyword>
<name>A0ABR9DK57_9GAMM</name>
<feature type="binding site" evidence="6">
    <location>
        <position position="14"/>
    </location>
    <ligand>
        <name>ATP</name>
        <dbReference type="ChEBI" id="CHEBI:30616"/>
    </ligand>
</feature>
<comment type="catalytic activity">
    <reaction evidence="6">
        <text>acetate + ATP = acetyl phosphate + ADP</text>
        <dbReference type="Rhea" id="RHEA:11352"/>
        <dbReference type="ChEBI" id="CHEBI:22191"/>
        <dbReference type="ChEBI" id="CHEBI:30089"/>
        <dbReference type="ChEBI" id="CHEBI:30616"/>
        <dbReference type="ChEBI" id="CHEBI:456216"/>
        <dbReference type="EC" id="2.7.2.1"/>
    </reaction>
</comment>
<dbReference type="PANTHER" id="PTHR21060:SF15">
    <property type="entry name" value="ACETATE KINASE-RELATED"/>
    <property type="match status" value="1"/>
</dbReference>
<feature type="site" description="Transition state stabilizer" evidence="6">
    <location>
        <position position="178"/>
    </location>
</feature>
<comment type="cofactor">
    <cofactor evidence="6">
        <name>Mg(2+)</name>
        <dbReference type="ChEBI" id="CHEBI:18420"/>
    </cofactor>
    <cofactor evidence="6">
        <name>Mn(2+)</name>
        <dbReference type="ChEBI" id="CHEBI:29035"/>
    </cofactor>
    <text evidence="6">Mg(2+). Can also accept Mn(2+).</text>
</comment>
<comment type="similarity">
    <text evidence="1 6 7">Belongs to the acetokinase family.</text>
</comment>
<proteinExistence type="inferred from homology"/>
<dbReference type="HAMAP" id="MF_00020">
    <property type="entry name" value="Acetate_kinase"/>
    <property type="match status" value="1"/>
</dbReference>
<sequence>MKILVLNAGSSSVKYSLFDMSDRSVLIAGIIERIGEDAASHSYSLAQNGRIHDEINCRNHQQALQLLFETLAVCRVLTDRHELAGIGHRVVHGGEHFRQPALIDAQVMQRIAEVIPLAPLHNPANLLGIEEAIRQMDDTPQVAVFDTAFHQTLPDYAYRYALPEHLYADHGVRRYGFHGTSHRYVAEQAAHYLGKPLSEINLITLHLGNGASVTAIQNGRSIDTSMGMTPLEGLMMGSRCGDIDPAIHFYLSRTLNLSNEAIETLLNKESGCKGVCGENDMRAIHRMAETGDDLARLALAMYAYRIKKYIGAYFAVLGRVDALVFTGGIGENDAWLREHVCLEMQIFGIALDQERNQKPVRPCDSISPANSGVAILVIAANEELEIAIQAQQCLEEPRALN</sequence>
<feature type="binding site" evidence="6">
    <location>
        <position position="382"/>
    </location>
    <ligand>
        <name>Mg(2+)</name>
        <dbReference type="ChEBI" id="CHEBI:18420"/>
    </ligand>
</feature>
<feature type="active site" description="Proton donor/acceptor" evidence="6">
    <location>
        <position position="146"/>
    </location>
</feature>
<keyword evidence="3 6" id="KW-0547">Nucleotide-binding</keyword>
<comment type="function">
    <text evidence="6">Catalyzes the formation of acetyl phosphate from acetate and ATP. Can also catalyze the reverse reaction.</text>
</comment>
<dbReference type="EMBL" id="JACXST010000003">
    <property type="protein sequence ID" value="MBD9363494.1"/>
    <property type="molecule type" value="Genomic_DNA"/>
</dbReference>
<comment type="subcellular location">
    <subcellularLocation>
        <location evidence="6">Cytoplasm</location>
    </subcellularLocation>
</comment>
<evidence type="ECO:0000256" key="1">
    <source>
        <dbReference type="ARBA" id="ARBA00008748"/>
    </source>
</evidence>
<evidence type="ECO:0000313" key="9">
    <source>
        <dbReference type="Proteomes" id="UP000641152"/>
    </source>
</evidence>
<accession>A0ABR9DK57</accession>
<dbReference type="Proteomes" id="UP000641152">
    <property type="component" value="Unassembled WGS sequence"/>
</dbReference>
<keyword evidence="2 6" id="KW-0808">Transferase</keyword>
<feature type="site" description="Transition state stabilizer" evidence="6">
    <location>
        <position position="239"/>
    </location>
</feature>
<dbReference type="CDD" id="cd24010">
    <property type="entry name" value="ASKHA_NBD_AcK_PK"/>
    <property type="match status" value="1"/>
</dbReference>
<dbReference type="InterPro" id="IPR023865">
    <property type="entry name" value="Aliphatic_acid_kinase_CS"/>
</dbReference>
<feature type="binding site" evidence="6">
    <location>
        <begin position="328"/>
        <end position="332"/>
    </location>
    <ligand>
        <name>ATP</name>
        <dbReference type="ChEBI" id="CHEBI:30616"/>
    </ligand>
</feature>
<dbReference type="PRINTS" id="PR00471">
    <property type="entry name" value="ACETATEKNASE"/>
</dbReference>
<reference evidence="8 9" key="1">
    <citation type="submission" date="2020-09" db="EMBL/GenBank/DDBJ databases">
        <title>Methylomonas albis sp. nov. and Methylomonas fluvii sp. nov.: Two cold-adapted methanotrophs from the River Elbe and an amended description of Methylovulum psychrotolerans strain Eb1.</title>
        <authorList>
            <person name="Bussmann I.K."/>
            <person name="Klings K.-W."/>
            <person name="Warnstedt J."/>
            <person name="Hoppert M."/>
            <person name="Saborowski A."/>
            <person name="Horn F."/>
            <person name="Liebner S."/>
        </authorList>
    </citation>
    <scope>NUCLEOTIDE SEQUENCE [LARGE SCALE GENOMIC DNA]</scope>
    <source>
        <strain evidence="8 9">EbB</strain>
    </source>
</reference>
<dbReference type="PROSITE" id="PS01076">
    <property type="entry name" value="ACETATE_KINASE_2"/>
    <property type="match status" value="1"/>
</dbReference>
<feature type="binding site" evidence="6">
    <location>
        <position position="89"/>
    </location>
    <ligand>
        <name>substrate</name>
    </ligand>
</feature>
<feature type="binding site" evidence="6">
    <location>
        <begin position="206"/>
        <end position="210"/>
    </location>
    <ligand>
        <name>ATP</name>
        <dbReference type="ChEBI" id="CHEBI:30616"/>
    </ligand>
</feature>
<evidence type="ECO:0000256" key="5">
    <source>
        <dbReference type="ARBA" id="ARBA00022840"/>
    </source>
</evidence>
<comment type="pathway">
    <text evidence="6">Metabolic intermediate biosynthesis; acetyl-CoA biosynthesis; acetyl-CoA from acetate: step 1/2.</text>
</comment>
<dbReference type="GO" id="GO:0016301">
    <property type="term" value="F:kinase activity"/>
    <property type="evidence" value="ECO:0007669"/>
    <property type="project" value="UniProtKB-KW"/>
</dbReference>
<dbReference type="EC" id="2.7.2.1" evidence="6"/>
<feature type="binding site" evidence="6">
    <location>
        <position position="7"/>
    </location>
    <ligand>
        <name>Mg(2+)</name>
        <dbReference type="ChEBI" id="CHEBI:18420"/>
    </ligand>
</feature>
<dbReference type="Pfam" id="PF00871">
    <property type="entry name" value="Acetate_kinase"/>
    <property type="match status" value="1"/>
</dbReference>
<keyword evidence="6" id="KW-0460">Magnesium</keyword>
<evidence type="ECO:0000256" key="7">
    <source>
        <dbReference type="RuleBase" id="RU003835"/>
    </source>
</evidence>
<gene>
    <name evidence="6" type="primary">ackA</name>
    <name evidence="8" type="ORF">EBB_24015</name>
</gene>
<dbReference type="InterPro" id="IPR000890">
    <property type="entry name" value="Aliphatic_acid_kin_short-chain"/>
</dbReference>
<evidence type="ECO:0000256" key="2">
    <source>
        <dbReference type="ARBA" id="ARBA00022679"/>
    </source>
</evidence>
<protein>
    <recommendedName>
        <fullName evidence="6">Acetate kinase</fullName>
        <ecNumber evidence="6">2.7.2.1</ecNumber>
    </recommendedName>
    <alternativeName>
        <fullName evidence="6">Acetokinase</fullName>
    </alternativeName>
</protein>
<dbReference type="PIRSF" id="PIRSF000722">
    <property type="entry name" value="Acetate_prop_kin"/>
    <property type="match status" value="1"/>
</dbReference>
<evidence type="ECO:0000256" key="4">
    <source>
        <dbReference type="ARBA" id="ARBA00022777"/>
    </source>
</evidence>
<dbReference type="InterPro" id="IPR004372">
    <property type="entry name" value="Ac/propionate_kinase"/>
</dbReference>
<dbReference type="PANTHER" id="PTHR21060">
    <property type="entry name" value="ACETATE KINASE"/>
    <property type="match status" value="1"/>
</dbReference>
<keyword evidence="6" id="KW-0963">Cytoplasm</keyword>
<organism evidence="8 9">
    <name type="scientific">Methylomonas fluvii</name>
    <dbReference type="NCBI Taxonomy" id="1854564"/>
    <lineage>
        <taxon>Bacteria</taxon>
        <taxon>Pseudomonadati</taxon>
        <taxon>Pseudomonadota</taxon>
        <taxon>Gammaproteobacteria</taxon>
        <taxon>Methylococcales</taxon>
        <taxon>Methylococcaceae</taxon>
        <taxon>Methylomonas</taxon>
    </lineage>
</organism>
<dbReference type="InterPro" id="IPR043129">
    <property type="entry name" value="ATPase_NBD"/>
</dbReference>
<keyword evidence="4 6" id="KW-0418">Kinase</keyword>
<dbReference type="PROSITE" id="PS01075">
    <property type="entry name" value="ACETATE_KINASE_1"/>
    <property type="match status" value="1"/>
</dbReference>
<evidence type="ECO:0000313" key="8">
    <source>
        <dbReference type="EMBL" id="MBD9363494.1"/>
    </source>
</evidence>
<comment type="caution">
    <text evidence="8">The sequence shown here is derived from an EMBL/GenBank/DDBJ whole genome shotgun (WGS) entry which is preliminary data.</text>
</comment>
<keyword evidence="5 6" id="KW-0067">ATP-binding</keyword>
<comment type="subunit">
    <text evidence="6">Homodimer.</text>
</comment>
<keyword evidence="9" id="KW-1185">Reference proteome</keyword>
<dbReference type="RefSeq" id="WP_192396158.1">
    <property type="nucleotide sequence ID" value="NZ_CAJHIU010000003.1"/>
</dbReference>
<evidence type="ECO:0000256" key="3">
    <source>
        <dbReference type="ARBA" id="ARBA00022741"/>
    </source>
</evidence>
<dbReference type="Gene3D" id="3.30.420.40">
    <property type="match status" value="2"/>
</dbReference>
<dbReference type="NCBIfam" id="TIGR00016">
    <property type="entry name" value="ackA"/>
    <property type="match status" value="1"/>
</dbReference>
<dbReference type="SUPFAM" id="SSF53067">
    <property type="entry name" value="Actin-like ATPase domain"/>
    <property type="match status" value="2"/>
</dbReference>
<feature type="binding site" evidence="6">
    <location>
        <begin position="280"/>
        <end position="282"/>
    </location>
    <ligand>
        <name>ATP</name>
        <dbReference type="ChEBI" id="CHEBI:30616"/>
    </ligand>
</feature>